<evidence type="ECO:0000256" key="1">
    <source>
        <dbReference type="SAM" id="Phobius"/>
    </source>
</evidence>
<name>A0ABU8YAM3_9MICO</name>
<accession>A0ABU8YAM3</accession>
<feature type="transmembrane region" description="Helical" evidence="1">
    <location>
        <begin position="70"/>
        <end position="94"/>
    </location>
</feature>
<comment type="caution">
    <text evidence="2">The sequence shown here is derived from an EMBL/GenBank/DDBJ whole genome shotgun (WGS) entry which is preliminary data.</text>
</comment>
<organism evidence="2 3">
    <name type="scientific">Curtobacterium citreum</name>
    <dbReference type="NCBI Taxonomy" id="2036"/>
    <lineage>
        <taxon>Bacteria</taxon>
        <taxon>Bacillati</taxon>
        <taxon>Actinomycetota</taxon>
        <taxon>Actinomycetes</taxon>
        <taxon>Micrococcales</taxon>
        <taxon>Microbacteriaceae</taxon>
        <taxon>Curtobacterium</taxon>
    </lineage>
</organism>
<sequence>MTIQAADDFTRIFFESPMAGSSAVLAGASIVLLLIGGVLSWRGDRIVCWTLGALAVQVVGRMAVDVEPMAVYWSVSVAHMLGPVLALAIGVVVARRAGSTALCRLGCIIGIAAGCWMLASWTQVPLLLVPLTRALTDGCLLAVVVWPAVLEAGRLVRRLWDSAEVR</sequence>
<evidence type="ECO:0000313" key="3">
    <source>
        <dbReference type="Proteomes" id="UP001370299"/>
    </source>
</evidence>
<reference evidence="2 3" key="1">
    <citation type="submission" date="2024-03" db="EMBL/GenBank/DDBJ databases">
        <title>Whole genomes of four grape xylem sap localized bacterial endophytes.</title>
        <authorList>
            <person name="Kumar G."/>
            <person name="Savka M.A."/>
        </authorList>
    </citation>
    <scope>NUCLEOTIDE SEQUENCE [LARGE SCALE GENOMIC DNA]</scope>
    <source>
        <strain evidence="2 3">RIT_GXS8</strain>
    </source>
</reference>
<keyword evidence="1" id="KW-0812">Transmembrane</keyword>
<proteinExistence type="predicted"/>
<keyword evidence="3" id="KW-1185">Reference proteome</keyword>
<gene>
    <name evidence="2" type="ORF">WMN62_10420</name>
</gene>
<dbReference type="Proteomes" id="UP001370299">
    <property type="component" value="Unassembled WGS sequence"/>
</dbReference>
<feature type="transmembrane region" description="Helical" evidence="1">
    <location>
        <begin position="101"/>
        <end position="119"/>
    </location>
</feature>
<dbReference type="RefSeq" id="WP_340197174.1">
    <property type="nucleotide sequence ID" value="NZ_JBBKAP010000057.1"/>
</dbReference>
<feature type="transmembrane region" description="Helical" evidence="1">
    <location>
        <begin position="18"/>
        <end position="39"/>
    </location>
</feature>
<protein>
    <submittedName>
        <fullName evidence="2">Uncharacterized protein</fullName>
    </submittedName>
</protein>
<keyword evidence="1" id="KW-0472">Membrane</keyword>
<feature type="transmembrane region" description="Helical" evidence="1">
    <location>
        <begin position="131"/>
        <end position="150"/>
    </location>
</feature>
<keyword evidence="1" id="KW-1133">Transmembrane helix</keyword>
<dbReference type="EMBL" id="JBBLYY010000051">
    <property type="protein sequence ID" value="MEK0171885.1"/>
    <property type="molecule type" value="Genomic_DNA"/>
</dbReference>
<evidence type="ECO:0000313" key="2">
    <source>
        <dbReference type="EMBL" id="MEK0171885.1"/>
    </source>
</evidence>